<reference evidence="2" key="1">
    <citation type="submission" date="2023-07" db="EMBL/GenBank/DDBJ databases">
        <title>A chromosome-level genome assembly of Lolium multiflorum.</title>
        <authorList>
            <person name="Chen Y."/>
            <person name="Copetti D."/>
            <person name="Kolliker R."/>
            <person name="Studer B."/>
        </authorList>
    </citation>
    <scope>NUCLEOTIDE SEQUENCE</scope>
    <source>
        <strain evidence="2">02402/16</strain>
        <tissue evidence="2">Leaf</tissue>
    </source>
</reference>
<evidence type="ECO:0000256" key="1">
    <source>
        <dbReference type="SAM" id="MobiDB-lite"/>
    </source>
</evidence>
<dbReference type="AlphaFoldDB" id="A0AAD8RWB7"/>
<sequence>MPGETGCRYVEIQDFKKGVGEFFDKLVANKRRIFFPGDNLLRMESLRSSYQELEIKLKEAEPEGACREATGGETPSSSGKGEFVLKRNADSETIKRQQKELNGLRKYMETAEHHWDLLAENILEPLGYPERRRNKFPRDDVLSLGDDCKDLISASLRYAITCH</sequence>
<keyword evidence="3" id="KW-1185">Reference proteome</keyword>
<accession>A0AAD8RWB7</accession>
<protein>
    <submittedName>
        <fullName evidence="2">Uncharacterized protein</fullName>
    </submittedName>
</protein>
<comment type="caution">
    <text evidence="2">The sequence shown here is derived from an EMBL/GenBank/DDBJ whole genome shotgun (WGS) entry which is preliminary data.</text>
</comment>
<feature type="region of interest" description="Disordered" evidence="1">
    <location>
        <begin position="61"/>
        <end position="84"/>
    </location>
</feature>
<name>A0AAD8RWB7_LOLMU</name>
<organism evidence="2 3">
    <name type="scientific">Lolium multiflorum</name>
    <name type="common">Italian ryegrass</name>
    <name type="synonym">Lolium perenne subsp. multiflorum</name>
    <dbReference type="NCBI Taxonomy" id="4521"/>
    <lineage>
        <taxon>Eukaryota</taxon>
        <taxon>Viridiplantae</taxon>
        <taxon>Streptophyta</taxon>
        <taxon>Embryophyta</taxon>
        <taxon>Tracheophyta</taxon>
        <taxon>Spermatophyta</taxon>
        <taxon>Magnoliopsida</taxon>
        <taxon>Liliopsida</taxon>
        <taxon>Poales</taxon>
        <taxon>Poaceae</taxon>
        <taxon>BOP clade</taxon>
        <taxon>Pooideae</taxon>
        <taxon>Poodae</taxon>
        <taxon>Poeae</taxon>
        <taxon>Poeae Chloroplast Group 2 (Poeae type)</taxon>
        <taxon>Loliodinae</taxon>
        <taxon>Loliinae</taxon>
        <taxon>Lolium</taxon>
    </lineage>
</organism>
<evidence type="ECO:0000313" key="3">
    <source>
        <dbReference type="Proteomes" id="UP001231189"/>
    </source>
</evidence>
<gene>
    <name evidence="2" type="ORF">QYE76_006189</name>
</gene>
<evidence type="ECO:0000313" key="2">
    <source>
        <dbReference type="EMBL" id="KAK1631874.1"/>
    </source>
</evidence>
<proteinExistence type="predicted"/>
<dbReference type="Proteomes" id="UP001231189">
    <property type="component" value="Unassembled WGS sequence"/>
</dbReference>
<dbReference type="EMBL" id="JAUUTY010000005">
    <property type="protein sequence ID" value="KAK1631874.1"/>
    <property type="molecule type" value="Genomic_DNA"/>
</dbReference>